<evidence type="ECO:0000313" key="5">
    <source>
        <dbReference type="Proteomes" id="UP000199475"/>
    </source>
</evidence>
<gene>
    <name evidence="4" type="ORF">SAMN04488242_1648</name>
</gene>
<dbReference type="InterPro" id="IPR022761">
    <property type="entry name" value="Fumarate_lyase_N"/>
</dbReference>
<evidence type="ECO:0000256" key="1">
    <source>
        <dbReference type="ARBA" id="ARBA00023239"/>
    </source>
</evidence>
<dbReference type="PANTHER" id="PTHR42696:SF2">
    <property type="entry name" value="ASPARTATE AMMONIA-LYASE"/>
    <property type="match status" value="1"/>
</dbReference>
<dbReference type="Pfam" id="PF00206">
    <property type="entry name" value="Lyase_1"/>
    <property type="match status" value="1"/>
</dbReference>
<accession>A0A1G9KI40</accession>
<dbReference type="AlphaFoldDB" id="A0A1G9KI40"/>
<dbReference type="PANTHER" id="PTHR42696">
    <property type="entry name" value="ASPARTATE AMMONIA-LYASE"/>
    <property type="match status" value="1"/>
</dbReference>
<sequence length="494" mass="53569">MTFRTEHDSLGSMEVPEEAYWGIHTARALENFAISKRQINVYPDFIVAYAQVKQAAARANHELGDLDDERFALIDKACQEIIDGHLHDQFVVGVIQGGAGTSTNMNVNEVIANRALELAGRPKGDYDYLSPLDHVNRSQSTNDTYPSAVKLAVVYGFKKLIAEVQLLQYSFRQKGREFRDVLKVGRTQLQDAVPMTLGQEFRGFASTLGEDIARLRDVLPLMLEMNLGATAIGTGITAREGYADAVVRHLREITDEPHVRTATDLIEATSDTGVFMSASSVLKRNAMKLSKICNDLRLLSSGPQAGLGEIHLPAKQAGSSIMPGKVNPVIPEAVSQVAFVIAGSDVTVTMASEAGQLQLNAFEPVMAHVLLQNVTWLRRAVRTLRINCVDGITADRDRLAQMVGSSVGVVTALTPAIGYLRAAELAKAALRGEGTVRDLVVDKGLLTGDEVDALLNPEQLSNQGPDTESLPAMTPEVIASIERELDRADSKNLS</sequence>
<dbReference type="InterPro" id="IPR008948">
    <property type="entry name" value="L-Aspartase-like"/>
</dbReference>
<dbReference type="EMBL" id="FNGP01000003">
    <property type="protein sequence ID" value="SDL49371.1"/>
    <property type="molecule type" value="Genomic_DNA"/>
</dbReference>
<dbReference type="Gene3D" id="1.10.275.10">
    <property type="entry name" value="Fumarase/aspartase (N-terminal domain)"/>
    <property type="match status" value="1"/>
</dbReference>
<dbReference type="CDD" id="cd01357">
    <property type="entry name" value="Aspartase"/>
    <property type="match status" value="1"/>
</dbReference>
<dbReference type="FunFam" id="1.20.200.10:FF:000001">
    <property type="entry name" value="Fumarate hydratase, mitochondrial"/>
    <property type="match status" value="1"/>
</dbReference>
<dbReference type="Pfam" id="PF10415">
    <property type="entry name" value="FumaraseC_C"/>
    <property type="match status" value="1"/>
</dbReference>
<keyword evidence="5" id="KW-1185">Reference proteome</keyword>
<dbReference type="STRING" id="686624.SAMN04488242_1648"/>
<dbReference type="GO" id="GO:0006531">
    <property type="term" value="P:aspartate metabolic process"/>
    <property type="evidence" value="ECO:0007669"/>
    <property type="project" value="TreeGrafter"/>
</dbReference>
<dbReference type="OrthoDB" id="9802809at2"/>
<dbReference type="Gene3D" id="1.20.200.10">
    <property type="entry name" value="Fumarase/aspartase (Central domain)"/>
    <property type="match status" value="1"/>
</dbReference>
<dbReference type="GO" id="GO:0005829">
    <property type="term" value="C:cytosol"/>
    <property type="evidence" value="ECO:0007669"/>
    <property type="project" value="TreeGrafter"/>
</dbReference>
<reference evidence="4 5" key="1">
    <citation type="submission" date="2016-10" db="EMBL/GenBank/DDBJ databases">
        <authorList>
            <person name="de Groot N.N."/>
        </authorList>
    </citation>
    <scope>NUCLEOTIDE SEQUENCE [LARGE SCALE GENOMIC DNA]</scope>
    <source>
        <strain evidence="4 5">CGMCC 1.9159</strain>
    </source>
</reference>
<dbReference type="InterPro" id="IPR000362">
    <property type="entry name" value="Fumarate_lyase_fam"/>
</dbReference>
<dbReference type="InterPro" id="IPR051546">
    <property type="entry name" value="Aspartate_Ammonia-Lyase"/>
</dbReference>
<name>A0A1G9KI40_9ACTN</name>
<dbReference type="NCBIfam" id="NF008909">
    <property type="entry name" value="PRK12273.1"/>
    <property type="match status" value="1"/>
</dbReference>
<evidence type="ECO:0000259" key="2">
    <source>
        <dbReference type="Pfam" id="PF00206"/>
    </source>
</evidence>
<dbReference type="PRINTS" id="PR00149">
    <property type="entry name" value="FUMRATELYASE"/>
</dbReference>
<dbReference type="FunFam" id="1.10.275.10:FF:000001">
    <property type="entry name" value="Fumarate hydratase, mitochondrial"/>
    <property type="match status" value="1"/>
</dbReference>
<proteinExistence type="predicted"/>
<feature type="domain" description="Fumarase C C-terminal" evidence="3">
    <location>
        <begin position="410"/>
        <end position="460"/>
    </location>
</feature>
<keyword evidence="1 4" id="KW-0456">Lyase</keyword>
<feature type="domain" description="Fumarate lyase N-terminal" evidence="2">
    <location>
        <begin position="11"/>
        <end position="343"/>
    </location>
</feature>
<dbReference type="InterPro" id="IPR020557">
    <property type="entry name" value="Fumarate_lyase_CS"/>
</dbReference>
<dbReference type="RefSeq" id="WP_093250933.1">
    <property type="nucleotide sequence ID" value="NZ_FNGP01000003.1"/>
</dbReference>
<protein>
    <submittedName>
        <fullName evidence="4">Aspartate ammonia-lyase</fullName>
    </submittedName>
</protein>
<organism evidence="4 5">
    <name type="scientific">Tessaracoccus oleiagri</name>
    <dbReference type="NCBI Taxonomy" id="686624"/>
    <lineage>
        <taxon>Bacteria</taxon>
        <taxon>Bacillati</taxon>
        <taxon>Actinomycetota</taxon>
        <taxon>Actinomycetes</taxon>
        <taxon>Propionibacteriales</taxon>
        <taxon>Propionibacteriaceae</taxon>
        <taxon>Tessaracoccus</taxon>
    </lineage>
</organism>
<dbReference type="GO" id="GO:0008797">
    <property type="term" value="F:aspartate ammonia-lyase activity"/>
    <property type="evidence" value="ECO:0007669"/>
    <property type="project" value="TreeGrafter"/>
</dbReference>
<dbReference type="InterPro" id="IPR018951">
    <property type="entry name" value="Fumarase_C_C"/>
</dbReference>
<dbReference type="SUPFAM" id="SSF48557">
    <property type="entry name" value="L-aspartase-like"/>
    <property type="match status" value="1"/>
</dbReference>
<evidence type="ECO:0000313" key="4">
    <source>
        <dbReference type="EMBL" id="SDL49371.1"/>
    </source>
</evidence>
<dbReference type="PROSITE" id="PS00163">
    <property type="entry name" value="FUMARATE_LYASES"/>
    <property type="match status" value="1"/>
</dbReference>
<evidence type="ECO:0000259" key="3">
    <source>
        <dbReference type="Pfam" id="PF10415"/>
    </source>
</evidence>
<dbReference type="InterPro" id="IPR024083">
    <property type="entry name" value="Fumarase/histidase_N"/>
</dbReference>
<dbReference type="GO" id="GO:0006099">
    <property type="term" value="P:tricarboxylic acid cycle"/>
    <property type="evidence" value="ECO:0007669"/>
    <property type="project" value="InterPro"/>
</dbReference>
<dbReference type="Proteomes" id="UP000199475">
    <property type="component" value="Unassembled WGS sequence"/>
</dbReference>
<dbReference type="Gene3D" id="1.10.40.30">
    <property type="entry name" value="Fumarase/aspartase (C-terminal domain)"/>
    <property type="match status" value="1"/>
</dbReference>